<sequence>MSFTMKQYEMEKDTNPNSINEDTIKKITSRDRLLGYLLSYDIGHVVSLSLSARQPKLLVHLGENVNAVMGHMSA</sequence>
<proteinExistence type="predicted"/>
<dbReference type="EMBL" id="BSXU01003160">
    <property type="protein sequence ID" value="GMG39742.1"/>
    <property type="molecule type" value="Genomic_DNA"/>
</dbReference>
<dbReference type="AlphaFoldDB" id="A0A9W6YZN8"/>
<gene>
    <name evidence="2" type="ORF">Amon01_000558200</name>
</gene>
<feature type="region of interest" description="Disordered" evidence="1">
    <location>
        <begin position="1"/>
        <end position="20"/>
    </location>
</feature>
<evidence type="ECO:0000256" key="1">
    <source>
        <dbReference type="SAM" id="MobiDB-lite"/>
    </source>
</evidence>
<reference evidence="2" key="1">
    <citation type="submission" date="2023-04" db="EMBL/GenBank/DDBJ databases">
        <title>Ambrosiozyma monospora NBRC 1965.</title>
        <authorList>
            <person name="Ichikawa N."/>
            <person name="Sato H."/>
            <person name="Tonouchi N."/>
        </authorList>
    </citation>
    <scope>NUCLEOTIDE SEQUENCE</scope>
    <source>
        <strain evidence="2">NBRC 1965</strain>
    </source>
</reference>
<dbReference type="Proteomes" id="UP001165063">
    <property type="component" value="Unassembled WGS sequence"/>
</dbReference>
<evidence type="ECO:0000313" key="3">
    <source>
        <dbReference type="Proteomes" id="UP001165063"/>
    </source>
</evidence>
<keyword evidence="3" id="KW-1185">Reference proteome</keyword>
<organism evidence="2 3">
    <name type="scientific">Ambrosiozyma monospora</name>
    <name type="common">Yeast</name>
    <name type="synonym">Endomycopsis monosporus</name>
    <dbReference type="NCBI Taxonomy" id="43982"/>
    <lineage>
        <taxon>Eukaryota</taxon>
        <taxon>Fungi</taxon>
        <taxon>Dikarya</taxon>
        <taxon>Ascomycota</taxon>
        <taxon>Saccharomycotina</taxon>
        <taxon>Pichiomycetes</taxon>
        <taxon>Pichiales</taxon>
        <taxon>Pichiaceae</taxon>
        <taxon>Ambrosiozyma</taxon>
    </lineage>
</organism>
<comment type="caution">
    <text evidence="2">The sequence shown here is derived from an EMBL/GenBank/DDBJ whole genome shotgun (WGS) entry which is preliminary data.</text>
</comment>
<accession>A0A9W6YZN8</accession>
<protein>
    <submittedName>
        <fullName evidence="2">Unnamed protein product</fullName>
    </submittedName>
</protein>
<evidence type="ECO:0000313" key="2">
    <source>
        <dbReference type="EMBL" id="GMG39742.1"/>
    </source>
</evidence>
<name>A0A9W6YZN8_AMBMO</name>